<feature type="domain" description="Homeobox" evidence="5">
    <location>
        <begin position="10"/>
        <end position="64"/>
    </location>
</feature>
<reference evidence="6" key="1">
    <citation type="submission" date="2020-10" db="EMBL/GenBank/DDBJ databases">
        <authorList>
            <person name="Kikuchi T."/>
        </authorList>
    </citation>
    <scope>NUCLEOTIDE SEQUENCE</scope>
    <source>
        <strain evidence="6">NKZ352</strain>
    </source>
</reference>
<evidence type="ECO:0000256" key="3">
    <source>
        <dbReference type="RuleBase" id="RU000682"/>
    </source>
</evidence>
<comment type="caution">
    <text evidence="6">The sequence shown here is derived from an EMBL/GenBank/DDBJ whole genome shotgun (WGS) entry which is preliminary data.</text>
</comment>
<gene>
    <name evidence="6" type="ORF">CAUJ_LOCUS10190</name>
</gene>
<dbReference type="EMBL" id="CAJGYM010000043">
    <property type="protein sequence ID" value="CAD6194271.1"/>
    <property type="molecule type" value="Genomic_DNA"/>
</dbReference>
<dbReference type="InterPro" id="IPR009057">
    <property type="entry name" value="Homeodomain-like_sf"/>
</dbReference>
<protein>
    <recommendedName>
        <fullName evidence="5">Homeobox domain-containing protein</fullName>
    </recommendedName>
</protein>
<dbReference type="GO" id="GO:0005634">
    <property type="term" value="C:nucleus"/>
    <property type="evidence" value="ECO:0007669"/>
    <property type="project" value="UniProtKB-SubCell"/>
</dbReference>
<dbReference type="Proteomes" id="UP000835052">
    <property type="component" value="Unassembled WGS sequence"/>
</dbReference>
<dbReference type="Pfam" id="PF00046">
    <property type="entry name" value="Homeodomain"/>
    <property type="match status" value="1"/>
</dbReference>
<dbReference type="GO" id="GO:0003677">
    <property type="term" value="F:DNA binding"/>
    <property type="evidence" value="ECO:0007669"/>
    <property type="project" value="UniProtKB-UniRule"/>
</dbReference>
<accession>A0A8S1HIM3</accession>
<keyword evidence="2 3" id="KW-0238">DNA-binding</keyword>
<evidence type="ECO:0000259" key="5">
    <source>
        <dbReference type="PROSITE" id="PS50071"/>
    </source>
</evidence>
<evidence type="ECO:0000313" key="6">
    <source>
        <dbReference type="EMBL" id="CAD6194271.1"/>
    </source>
</evidence>
<sequence>MSDPVSKYFLRPARHCSSYNEVQTLALEKRFDESRYIENPEKQELADKLGITAFMVELWFAHRRFFFEQWEKNFESSAKRQQEYIEMERRQLLEDEAKRQAEAFNRELKAPVRPKNDGGCKKKRFGKK</sequence>
<keyword evidence="2 3" id="KW-0539">Nucleus</keyword>
<dbReference type="Gene3D" id="1.10.10.60">
    <property type="entry name" value="Homeodomain-like"/>
    <property type="match status" value="1"/>
</dbReference>
<evidence type="ECO:0000313" key="7">
    <source>
        <dbReference type="Proteomes" id="UP000835052"/>
    </source>
</evidence>
<dbReference type="SUPFAM" id="SSF46689">
    <property type="entry name" value="Homeodomain-like"/>
    <property type="match status" value="1"/>
</dbReference>
<dbReference type="AlphaFoldDB" id="A0A8S1HIM3"/>
<dbReference type="SMART" id="SM00389">
    <property type="entry name" value="HOX"/>
    <property type="match status" value="1"/>
</dbReference>
<feature type="compositionally biased region" description="Basic and acidic residues" evidence="4">
    <location>
        <begin position="104"/>
        <end position="120"/>
    </location>
</feature>
<proteinExistence type="predicted"/>
<keyword evidence="2 3" id="KW-0371">Homeobox</keyword>
<feature type="region of interest" description="Disordered" evidence="4">
    <location>
        <begin position="104"/>
        <end position="128"/>
    </location>
</feature>
<dbReference type="PROSITE" id="PS50071">
    <property type="entry name" value="HOMEOBOX_2"/>
    <property type="match status" value="1"/>
</dbReference>
<dbReference type="CDD" id="cd00086">
    <property type="entry name" value="homeodomain"/>
    <property type="match status" value="1"/>
</dbReference>
<name>A0A8S1HIM3_9PELO</name>
<keyword evidence="7" id="KW-1185">Reference proteome</keyword>
<organism evidence="6 7">
    <name type="scientific">Caenorhabditis auriculariae</name>
    <dbReference type="NCBI Taxonomy" id="2777116"/>
    <lineage>
        <taxon>Eukaryota</taxon>
        <taxon>Metazoa</taxon>
        <taxon>Ecdysozoa</taxon>
        <taxon>Nematoda</taxon>
        <taxon>Chromadorea</taxon>
        <taxon>Rhabditida</taxon>
        <taxon>Rhabditina</taxon>
        <taxon>Rhabditomorpha</taxon>
        <taxon>Rhabditoidea</taxon>
        <taxon>Rhabditidae</taxon>
        <taxon>Peloderinae</taxon>
        <taxon>Caenorhabditis</taxon>
    </lineage>
</organism>
<comment type="subcellular location">
    <subcellularLocation>
        <location evidence="1 2 3">Nucleus</location>
    </subcellularLocation>
</comment>
<evidence type="ECO:0000256" key="2">
    <source>
        <dbReference type="PROSITE-ProRule" id="PRU00108"/>
    </source>
</evidence>
<evidence type="ECO:0000256" key="1">
    <source>
        <dbReference type="ARBA" id="ARBA00004123"/>
    </source>
</evidence>
<feature type="DNA-binding region" description="Homeobox" evidence="2">
    <location>
        <begin position="12"/>
        <end position="65"/>
    </location>
</feature>
<evidence type="ECO:0000256" key="4">
    <source>
        <dbReference type="SAM" id="MobiDB-lite"/>
    </source>
</evidence>
<dbReference type="InterPro" id="IPR001356">
    <property type="entry name" value="HD"/>
</dbReference>